<protein>
    <submittedName>
        <fullName evidence="10">Thermophilic metalloprotease (M29) superfamily</fullName>
    </submittedName>
</protein>
<dbReference type="GO" id="GO:0004177">
    <property type="term" value="F:aminopeptidase activity"/>
    <property type="evidence" value="ECO:0007669"/>
    <property type="project" value="UniProtKB-KW"/>
</dbReference>
<evidence type="ECO:0000256" key="7">
    <source>
        <dbReference type="ARBA" id="ARBA00022723"/>
    </source>
</evidence>
<dbReference type="PANTHER" id="PTHR34448">
    <property type="entry name" value="AMINOPEPTIDASE"/>
    <property type="match status" value="1"/>
</dbReference>
<comment type="cofactor">
    <cofactor evidence="2">
        <name>Mg(2+)</name>
        <dbReference type="ChEBI" id="CHEBI:18420"/>
    </cofactor>
</comment>
<evidence type="ECO:0000256" key="8">
    <source>
        <dbReference type="ARBA" id="ARBA00022801"/>
    </source>
</evidence>
<sequence>MYKPSQEILKKYADILVKFALWDWKWIKKWDVVFLNVPESAKPLLIELQKSVIEEGWHCVINYTPEWVQRDFFELANDEQINFWPEKYLLERVNLCDHFLHIVSETNKYELKWIDSKKIISRQKWAKFYMDARNEKENAWKLTWTIWMYWTEEMAKDVWLSLEEYWQEIIKACFLDEVDPISKWREIFAQIEDIQNKLNSLEIKKVHVEWEDVDLHVSIWEKRKWLGWSGRNIPSFEIYASPDWRWTNGWIRFNQPLYRYWSMVNGIELEFKDWIIINSKASEWEDLLREMISAENANKIGEFSLTDRRFSRITKFMWETLFDENVWWEFWNTHIAVWAAYKDAFTWDIDSQTKEDWDRMWFNESAIHTDIMSTTNRKVTAELANWESMVIYENWE</sequence>
<dbReference type="SUPFAM" id="SSF144052">
    <property type="entry name" value="Thermophilic metalloprotease-like"/>
    <property type="match status" value="1"/>
</dbReference>
<comment type="similarity">
    <text evidence="4">Belongs to the peptidase M29 family.</text>
</comment>
<comment type="caution">
    <text evidence="10">The sequence shown here is derived from an EMBL/GenBank/DDBJ whole genome shotgun (WGS) entry which is preliminary data.</text>
</comment>
<dbReference type="InterPro" id="IPR035097">
    <property type="entry name" value="M29_N-terminal"/>
</dbReference>
<dbReference type="InterPro" id="IPR000787">
    <property type="entry name" value="Peptidase_M29"/>
</dbReference>
<comment type="cofactor">
    <cofactor evidence="1">
        <name>Co(2+)</name>
        <dbReference type="ChEBI" id="CHEBI:48828"/>
    </cofactor>
</comment>
<keyword evidence="7" id="KW-0479">Metal-binding</keyword>
<keyword evidence="5" id="KW-0031">Aminopeptidase</keyword>
<evidence type="ECO:0000256" key="2">
    <source>
        <dbReference type="ARBA" id="ARBA00001946"/>
    </source>
</evidence>
<reference evidence="10" key="1">
    <citation type="journal article" date="2012" name="Science">
        <title>Fermentation, hydrogen, and sulfur metabolism in multiple uncultivated bacterial phyla.</title>
        <authorList>
            <person name="Wrighton K.C."/>
            <person name="Thomas B.C."/>
            <person name="Sharon I."/>
            <person name="Miller C.S."/>
            <person name="Castelle C.J."/>
            <person name="VerBerkmoes N.C."/>
            <person name="Wilkins M.J."/>
            <person name="Hettich R.L."/>
            <person name="Lipton M.S."/>
            <person name="Williams K.H."/>
            <person name="Long P.E."/>
            <person name="Banfield J.F."/>
        </authorList>
    </citation>
    <scope>NUCLEOTIDE SEQUENCE [LARGE SCALE GENOMIC DNA]</scope>
</reference>
<accession>K2G8A2</accession>
<gene>
    <name evidence="10" type="ORF">ACD_4C00321G0006</name>
</gene>
<dbReference type="PANTHER" id="PTHR34448:SF3">
    <property type="entry name" value="AMINOPEPTIDASE AMPS"/>
    <property type="match status" value="1"/>
</dbReference>
<organism evidence="10">
    <name type="scientific">uncultured bacterium</name>
    <name type="common">gcode 4</name>
    <dbReference type="NCBI Taxonomy" id="1234023"/>
    <lineage>
        <taxon>Bacteria</taxon>
        <taxon>environmental samples</taxon>
    </lineage>
</organism>
<dbReference type="AlphaFoldDB" id="K2G8A2"/>
<evidence type="ECO:0000256" key="1">
    <source>
        <dbReference type="ARBA" id="ARBA00001941"/>
    </source>
</evidence>
<dbReference type="GO" id="GO:0008237">
    <property type="term" value="F:metallopeptidase activity"/>
    <property type="evidence" value="ECO:0007669"/>
    <property type="project" value="UniProtKB-KW"/>
</dbReference>
<dbReference type="Pfam" id="PF02073">
    <property type="entry name" value="Peptidase_M29"/>
    <property type="match status" value="1"/>
</dbReference>
<evidence type="ECO:0000256" key="6">
    <source>
        <dbReference type="ARBA" id="ARBA00022670"/>
    </source>
</evidence>
<keyword evidence="6 10" id="KW-0645">Protease</keyword>
<dbReference type="Gene3D" id="3.40.1830.10">
    <property type="entry name" value="Thermophilic metalloprotease (M29)"/>
    <property type="match status" value="1"/>
</dbReference>
<dbReference type="EMBL" id="AMFJ01000837">
    <property type="protein sequence ID" value="EKE26344.1"/>
    <property type="molecule type" value="Genomic_DNA"/>
</dbReference>
<dbReference type="GO" id="GO:0006508">
    <property type="term" value="P:proteolysis"/>
    <property type="evidence" value="ECO:0007669"/>
    <property type="project" value="UniProtKB-KW"/>
</dbReference>
<evidence type="ECO:0000313" key="10">
    <source>
        <dbReference type="EMBL" id="EKE26344.1"/>
    </source>
</evidence>
<evidence type="ECO:0000256" key="4">
    <source>
        <dbReference type="ARBA" id="ARBA00008236"/>
    </source>
</evidence>
<evidence type="ECO:0000256" key="9">
    <source>
        <dbReference type="ARBA" id="ARBA00023049"/>
    </source>
</evidence>
<feature type="non-terminal residue" evidence="10">
    <location>
        <position position="396"/>
    </location>
</feature>
<evidence type="ECO:0000256" key="3">
    <source>
        <dbReference type="ARBA" id="ARBA00001947"/>
    </source>
</evidence>
<dbReference type="InterPro" id="IPR052170">
    <property type="entry name" value="M29_Exopeptidase"/>
</dbReference>
<evidence type="ECO:0000256" key="5">
    <source>
        <dbReference type="ARBA" id="ARBA00022438"/>
    </source>
</evidence>
<proteinExistence type="inferred from homology"/>
<name>K2G8A2_9BACT</name>
<keyword evidence="8" id="KW-0378">Hydrolase</keyword>
<comment type="cofactor">
    <cofactor evidence="3">
        <name>Zn(2+)</name>
        <dbReference type="ChEBI" id="CHEBI:29105"/>
    </cofactor>
</comment>
<dbReference type="GO" id="GO:0046872">
    <property type="term" value="F:metal ion binding"/>
    <property type="evidence" value="ECO:0007669"/>
    <property type="project" value="UniProtKB-KW"/>
</dbReference>
<keyword evidence="9 10" id="KW-0482">Metalloprotease</keyword>